<dbReference type="Proteomes" id="UP000751190">
    <property type="component" value="Unassembled WGS sequence"/>
</dbReference>
<keyword evidence="2" id="KW-1185">Reference proteome</keyword>
<evidence type="ECO:0000313" key="2">
    <source>
        <dbReference type="Proteomes" id="UP000751190"/>
    </source>
</evidence>
<comment type="caution">
    <text evidence="1">The sequence shown here is derived from an EMBL/GenBank/DDBJ whole genome shotgun (WGS) entry which is preliminary data.</text>
</comment>
<organism evidence="1 2">
    <name type="scientific">Diacronema lutheri</name>
    <name type="common">Unicellular marine alga</name>
    <name type="synonym">Monochrysis lutheri</name>
    <dbReference type="NCBI Taxonomy" id="2081491"/>
    <lineage>
        <taxon>Eukaryota</taxon>
        <taxon>Haptista</taxon>
        <taxon>Haptophyta</taxon>
        <taxon>Pavlovophyceae</taxon>
        <taxon>Pavlovales</taxon>
        <taxon>Pavlovaceae</taxon>
        <taxon>Diacronema</taxon>
    </lineage>
</organism>
<name>A0A8J5XH87_DIALT</name>
<accession>A0A8J5XH87</accession>
<dbReference type="AlphaFoldDB" id="A0A8J5XH87"/>
<dbReference type="OrthoDB" id="10475921at2759"/>
<evidence type="ECO:0000313" key="1">
    <source>
        <dbReference type="EMBL" id="KAG8463005.1"/>
    </source>
</evidence>
<protein>
    <submittedName>
        <fullName evidence="1">Uncharacterized protein</fullName>
    </submittedName>
</protein>
<sequence length="246" mass="24703">MADPVDSLAALSISQLDDSASERLVALVLDGDASFALTAGLCDVVLLSACAPALLVGRPVLLLEAASKAAPGLFVAIGVGELGDCRQYSPAQVAAMYPLAASGSRWGVAVTVRGLAPHATPCPPLERLAGVDELLVVRAGVPMSAVPAVTFTLAPADNASGSHARGSAAQFVATFRSAARGGLPAALAAFPVSTRGGSFELTAHDDGTLRSTLTSPRPRLTGAAIAERLAARVDDPPPGMDACALS</sequence>
<proteinExistence type="predicted"/>
<gene>
    <name evidence="1" type="ORF">KFE25_001778</name>
</gene>
<reference evidence="1" key="1">
    <citation type="submission" date="2021-05" db="EMBL/GenBank/DDBJ databases">
        <title>The genome of the haptophyte Pavlova lutheri (Diacronema luteri, Pavlovales) - a model for lipid biosynthesis in eukaryotic algae.</title>
        <authorList>
            <person name="Hulatt C.J."/>
            <person name="Posewitz M.C."/>
        </authorList>
    </citation>
    <scope>NUCLEOTIDE SEQUENCE</scope>
    <source>
        <strain evidence="1">NIVA-4/92</strain>
    </source>
</reference>
<dbReference type="EMBL" id="JAGTXO010000018">
    <property type="protein sequence ID" value="KAG8463005.1"/>
    <property type="molecule type" value="Genomic_DNA"/>
</dbReference>